<keyword evidence="6" id="KW-1185">Reference proteome</keyword>
<dbReference type="RefSeq" id="WP_269127461.1">
    <property type="nucleotide sequence ID" value="NZ_JAPUBN010000021.1"/>
</dbReference>
<organism evidence="5 6">
    <name type="scientific">Marinomonas phaeophyticola</name>
    <dbReference type="NCBI Taxonomy" id="3004091"/>
    <lineage>
        <taxon>Bacteria</taxon>
        <taxon>Pseudomonadati</taxon>
        <taxon>Pseudomonadota</taxon>
        <taxon>Gammaproteobacteria</taxon>
        <taxon>Oceanospirillales</taxon>
        <taxon>Oceanospirillaceae</taxon>
        <taxon>Marinomonas</taxon>
    </lineage>
</organism>
<dbReference type="PANTHER" id="PTHR43819:SF1">
    <property type="entry name" value="ARCHAEAL-TYPE GLUTAMATE SYNTHASE [NADPH]"/>
    <property type="match status" value="1"/>
</dbReference>
<name>A0ABT4K0Q8_9GAMM</name>
<dbReference type="EMBL" id="JAPUBN010000021">
    <property type="protein sequence ID" value="MCZ2723359.1"/>
    <property type="molecule type" value="Genomic_DNA"/>
</dbReference>
<dbReference type="Proteomes" id="UP001149719">
    <property type="component" value="Unassembled WGS sequence"/>
</dbReference>
<accession>A0ABT4K0Q8</accession>
<reference evidence="5" key="1">
    <citation type="submission" date="2022-12" db="EMBL/GenBank/DDBJ databases">
        <title>Marinomonas 15G1-11 sp. nov, isolated from marine algae.</title>
        <authorList>
            <person name="Butt M."/>
            <person name="Choi D.G."/>
            <person name="Kim J.M."/>
            <person name="Lee J.K."/>
            <person name="Baek J.H."/>
            <person name="Jeon C.O."/>
        </authorList>
    </citation>
    <scope>NUCLEOTIDE SEQUENCE</scope>
    <source>
        <strain evidence="5">15G1-11</strain>
    </source>
</reference>
<sequence length="507" mass="55820">MEIIADFAYGFLEFLSLAFAAGLAVIVVAVIYMYIVDVNQSEQTIRRNYPVIGRLRYKFEHLGEFFRQYFFAQDREELPFNRAQRAWVYRAAKNVDSTVAFGSTRPLDKPGDLLFLNCPFPTLEEEAEEASFVTIGPYAKQPYVTNSIYNISGMSFGALSVPAVKALSTGAKKAGVWMNTGEGGLSSYHLQGGCDIVFQIGTAKYGVRDEHGQLSDEKLKEIASHEQVKMFEIKMSQGAKPGKGGILPGEKVTEEIAAIRGIVVGHDSISPNGHPDIRNIDDLLDMIHRVREVTGKPVGFKAVIGTSEWIKELCLKIHERGIESAPDFITIDSADGGTGAAPQSLMDYMGTPLKRSLPKVIDILLRYNLKDRVKVICSGKMVNPSDVAYALCIGADFIVSARGFMFALGCIQALQCNKNTCPTGITTHDPKLQQGLIPANKAERVAYFVKNMRKELGIIAHSCGVVEPRKLGRSHAELVNELGIPMPMSEVYPMPEVKKEFINTEAL</sequence>
<keyword evidence="3" id="KW-0472">Membrane</keyword>
<comment type="caution">
    <text evidence="5">The sequence shown here is derived from an EMBL/GenBank/DDBJ whole genome shotgun (WGS) entry which is preliminary data.</text>
</comment>
<keyword evidence="3" id="KW-1133">Transmembrane helix</keyword>
<evidence type="ECO:0000256" key="3">
    <source>
        <dbReference type="SAM" id="Phobius"/>
    </source>
</evidence>
<proteinExistence type="inferred from homology"/>
<evidence type="ECO:0000313" key="6">
    <source>
        <dbReference type="Proteomes" id="UP001149719"/>
    </source>
</evidence>
<protein>
    <submittedName>
        <fullName evidence="5">FMN-binding glutamate synthase family protein</fullName>
    </submittedName>
</protein>
<dbReference type="Pfam" id="PF01645">
    <property type="entry name" value="Glu_synthase"/>
    <property type="match status" value="1"/>
</dbReference>
<dbReference type="Gene3D" id="3.20.20.70">
    <property type="entry name" value="Aldolase class I"/>
    <property type="match status" value="1"/>
</dbReference>
<dbReference type="PANTHER" id="PTHR43819">
    <property type="entry name" value="ARCHAEAL-TYPE GLUTAMATE SYNTHASE [NADPH]"/>
    <property type="match status" value="1"/>
</dbReference>
<dbReference type="InterPro" id="IPR024188">
    <property type="entry name" value="GltB"/>
</dbReference>
<dbReference type="SUPFAM" id="SSF51395">
    <property type="entry name" value="FMN-linked oxidoreductases"/>
    <property type="match status" value="1"/>
</dbReference>
<dbReference type="InterPro" id="IPR013785">
    <property type="entry name" value="Aldolase_TIM"/>
</dbReference>
<gene>
    <name evidence="5" type="ORF">O1D97_17530</name>
</gene>
<evidence type="ECO:0000256" key="2">
    <source>
        <dbReference type="PIRNR" id="PIRNR006429"/>
    </source>
</evidence>
<evidence type="ECO:0000313" key="5">
    <source>
        <dbReference type="EMBL" id="MCZ2723359.1"/>
    </source>
</evidence>
<dbReference type="InterPro" id="IPR002932">
    <property type="entry name" value="Glu_synthdom"/>
</dbReference>
<feature type="domain" description="Glutamate synthase" evidence="4">
    <location>
        <begin position="137"/>
        <end position="464"/>
    </location>
</feature>
<evidence type="ECO:0000256" key="1">
    <source>
        <dbReference type="ARBA" id="ARBA00009716"/>
    </source>
</evidence>
<dbReference type="CDD" id="cd02808">
    <property type="entry name" value="GltS_FMN"/>
    <property type="match status" value="1"/>
</dbReference>
<dbReference type="PIRSF" id="PIRSF006429">
    <property type="entry name" value="GOGAT_lg_2"/>
    <property type="match status" value="1"/>
</dbReference>
<keyword evidence="3" id="KW-0812">Transmembrane</keyword>
<feature type="transmembrane region" description="Helical" evidence="3">
    <location>
        <begin position="12"/>
        <end position="35"/>
    </location>
</feature>
<comment type="similarity">
    <text evidence="1 2">Belongs to the glutamate synthase family.</text>
</comment>
<evidence type="ECO:0000259" key="4">
    <source>
        <dbReference type="Pfam" id="PF01645"/>
    </source>
</evidence>